<feature type="region of interest" description="Disordered" evidence="2">
    <location>
        <begin position="439"/>
        <end position="468"/>
    </location>
</feature>
<dbReference type="AlphaFoldDB" id="A0A4P9VT48"/>
<protein>
    <recommendedName>
        <fullName evidence="6">Heme biosynthesis operon protein HemX</fullName>
    </recommendedName>
</protein>
<evidence type="ECO:0000313" key="5">
    <source>
        <dbReference type="Proteomes" id="UP000257039"/>
    </source>
</evidence>
<name>A0A4P9VT48_9GAMM</name>
<keyword evidence="3" id="KW-0812">Transmembrane</keyword>
<organism evidence="4 5">
    <name type="scientific">Zooshikella ganghwensis</name>
    <dbReference type="NCBI Taxonomy" id="202772"/>
    <lineage>
        <taxon>Bacteria</taxon>
        <taxon>Pseudomonadati</taxon>
        <taxon>Pseudomonadota</taxon>
        <taxon>Gammaproteobacteria</taxon>
        <taxon>Oceanospirillales</taxon>
        <taxon>Zooshikellaceae</taxon>
        <taxon>Zooshikella</taxon>
    </lineage>
</organism>
<feature type="coiled-coil region" evidence="1">
    <location>
        <begin position="131"/>
        <end position="194"/>
    </location>
</feature>
<proteinExistence type="predicted"/>
<keyword evidence="1" id="KW-0175">Coiled coil</keyword>
<feature type="region of interest" description="Disordered" evidence="2">
    <location>
        <begin position="1"/>
        <end position="78"/>
    </location>
</feature>
<comment type="caution">
    <text evidence="4">The sequence shown here is derived from an EMBL/GenBank/DDBJ whole genome shotgun (WGS) entry which is preliminary data.</text>
</comment>
<evidence type="ECO:0000256" key="3">
    <source>
        <dbReference type="SAM" id="Phobius"/>
    </source>
</evidence>
<gene>
    <name evidence="4" type="ORF">B9G39_22720</name>
</gene>
<dbReference type="InterPro" id="IPR007470">
    <property type="entry name" value="HemX"/>
</dbReference>
<dbReference type="PANTHER" id="PTHR38043:SF1">
    <property type="entry name" value="PROTEIN HEMX"/>
    <property type="match status" value="1"/>
</dbReference>
<evidence type="ECO:0000313" key="4">
    <source>
        <dbReference type="EMBL" id="RDH46039.1"/>
    </source>
</evidence>
<dbReference type="RefSeq" id="WP_094788868.1">
    <property type="nucleotide sequence ID" value="NZ_NDXW01000001.1"/>
</dbReference>
<dbReference type="Proteomes" id="UP000257039">
    <property type="component" value="Unassembled WGS sequence"/>
</dbReference>
<feature type="transmembrane region" description="Helical" evidence="3">
    <location>
        <begin position="84"/>
        <end position="106"/>
    </location>
</feature>
<evidence type="ECO:0000256" key="1">
    <source>
        <dbReference type="SAM" id="Coils"/>
    </source>
</evidence>
<accession>A0A4P9VT48</accession>
<keyword evidence="3" id="KW-0472">Membrane</keyword>
<evidence type="ECO:0000256" key="2">
    <source>
        <dbReference type="SAM" id="MobiDB-lite"/>
    </source>
</evidence>
<reference evidence="4 5" key="1">
    <citation type="submission" date="2017-04" db="EMBL/GenBank/DDBJ databases">
        <title>Draft genome sequence of Zooshikella ganghwensis VG4 isolated from Red Sea sediments.</title>
        <authorList>
            <person name="Rehman Z."/>
            <person name="Alam I."/>
            <person name="Kamau A."/>
            <person name="Bajic V."/>
            <person name="Leiknes T."/>
        </authorList>
    </citation>
    <scope>NUCLEOTIDE SEQUENCE [LARGE SCALE GENOMIC DNA]</scope>
    <source>
        <strain evidence="4 5">VG4</strain>
    </source>
</reference>
<keyword evidence="3" id="KW-1133">Transmembrane helix</keyword>
<dbReference type="PANTHER" id="PTHR38043">
    <property type="entry name" value="PROTEIN HEMX"/>
    <property type="match status" value="1"/>
</dbReference>
<keyword evidence="5" id="KW-1185">Reference proteome</keyword>
<evidence type="ECO:0008006" key="6">
    <source>
        <dbReference type="Google" id="ProtNLM"/>
    </source>
</evidence>
<dbReference type="EMBL" id="NDXW01000001">
    <property type="protein sequence ID" value="RDH46039.1"/>
    <property type="molecule type" value="Genomic_DNA"/>
</dbReference>
<sequence length="468" mass="52223">MTTKKDGNNTPNEASSPDAKGKHDVNEQANTVNPKKADQQPSQEEQSTNLQASQPAPDSQHSMAQKTPPAEQAVAGQMPKKRNLVSIIALTTSVITLGLVGAIAYIDYDVGYYFKHEGTKFNPELTTSAAVEQLDNKLGGELQQMKRANQQSQQQIQQLVSKQQQQTQSVRNQANDLSESLSNLRQQFNQMQGTSRDDWQLAEVEYMLRLANQRLLTEKDAQGVEAILVSADKILAGLDNYSLYPVREALAKDLVAVRAIPSIDLEGLYLQLSALEGAINKLPLIPPAGYEPEKPTQVTTSDEEKVDDGFFEYAQNHIAGLWDGFTQYFRFSTDRDKPVELLLTPNEELYLRHNLRLMLEQAQLALLQGKQEIYLNSLSKAELWVKNYFSLSSRDAESMLGQLAELQNVKLAQKMPDISGSLKAIKAYIDNLHRFHEGKLPKNKSESDTSTEAGSRNALMSEVQRTQN</sequence>
<feature type="compositionally biased region" description="Polar residues" evidence="2">
    <location>
        <begin position="27"/>
        <end position="65"/>
    </location>
</feature>
<dbReference type="Pfam" id="PF04375">
    <property type="entry name" value="HemX"/>
    <property type="match status" value="1"/>
</dbReference>